<name>A0A3E0WNP1_9GAMM</name>
<feature type="transmembrane region" description="Helical" evidence="5">
    <location>
        <begin position="74"/>
        <end position="96"/>
    </location>
</feature>
<dbReference type="RefSeq" id="WP_116302917.1">
    <property type="nucleotide sequence ID" value="NZ_NFZV01000015.1"/>
</dbReference>
<evidence type="ECO:0000256" key="2">
    <source>
        <dbReference type="ARBA" id="ARBA00022692"/>
    </source>
</evidence>
<dbReference type="Proteomes" id="UP000256763">
    <property type="component" value="Unassembled WGS sequence"/>
</dbReference>
<reference evidence="8" key="1">
    <citation type="submission" date="2017-05" db="EMBL/GenBank/DDBJ databases">
        <authorList>
            <person name="Sharma S."/>
            <person name="Sidhu C."/>
            <person name="Pinnaka A.K."/>
        </authorList>
    </citation>
    <scope>NUCLEOTIDE SEQUENCE [LARGE SCALE GENOMIC DNA]</scope>
    <source>
        <strain evidence="8">AK93</strain>
    </source>
</reference>
<sequence>MEQWPVWLNLALFVLAAAAVYQAGVRLAVAADLLAERTGIGRALLGAVLLGGVTSLPEGSTTVAAAAIGSPALAVNNILGGVAMQVVVLALADSVLRRHPLSFEVAQPSVLLQAALCTLLLGITAAGLLLGDVNLFGLGAWTIAIFVCALLAFALLHQGRAREPWKPRRFPHVDSVAGRDAASLRTTRGLILGIGGLGLVILVAGIVLAQMADALAVQTGLGTGLIGALLLALATSLPELSTTISAIRLGQHTMAYSNIFGANILDLSLLLLADAAYRGGPVLNHTGTFALGMTLLAILLTTVALIGLLERRRLIIWRFGVDSLVMLLLYVGGFALLYRVAG</sequence>
<comment type="subcellular location">
    <subcellularLocation>
        <location evidence="1">Membrane</location>
        <topology evidence="1">Multi-pass membrane protein</topology>
    </subcellularLocation>
</comment>
<feature type="transmembrane region" description="Helical" evidence="5">
    <location>
        <begin position="189"/>
        <end position="209"/>
    </location>
</feature>
<keyword evidence="3 5" id="KW-1133">Transmembrane helix</keyword>
<organism evidence="7 8">
    <name type="scientific">Alkalilimnicola ehrlichii</name>
    <dbReference type="NCBI Taxonomy" id="351052"/>
    <lineage>
        <taxon>Bacteria</taxon>
        <taxon>Pseudomonadati</taxon>
        <taxon>Pseudomonadota</taxon>
        <taxon>Gammaproteobacteria</taxon>
        <taxon>Chromatiales</taxon>
        <taxon>Ectothiorhodospiraceae</taxon>
        <taxon>Alkalilimnicola</taxon>
    </lineage>
</organism>
<evidence type="ECO:0000313" key="7">
    <source>
        <dbReference type="EMBL" id="RFA33575.1"/>
    </source>
</evidence>
<keyword evidence="4 5" id="KW-0472">Membrane</keyword>
<dbReference type="Pfam" id="PF01699">
    <property type="entry name" value="Na_Ca_ex"/>
    <property type="match status" value="2"/>
</dbReference>
<feature type="transmembrane region" description="Helical" evidence="5">
    <location>
        <begin position="6"/>
        <end position="31"/>
    </location>
</feature>
<dbReference type="GO" id="GO:0055085">
    <property type="term" value="P:transmembrane transport"/>
    <property type="evidence" value="ECO:0007669"/>
    <property type="project" value="InterPro"/>
</dbReference>
<evidence type="ECO:0000256" key="4">
    <source>
        <dbReference type="ARBA" id="ARBA00023136"/>
    </source>
</evidence>
<evidence type="ECO:0000256" key="5">
    <source>
        <dbReference type="SAM" id="Phobius"/>
    </source>
</evidence>
<dbReference type="InterPro" id="IPR004837">
    <property type="entry name" value="NaCa_Exmemb"/>
</dbReference>
<dbReference type="GO" id="GO:0016020">
    <property type="term" value="C:membrane"/>
    <property type="evidence" value="ECO:0007669"/>
    <property type="project" value="UniProtKB-SubCell"/>
</dbReference>
<dbReference type="AlphaFoldDB" id="A0A3E0WNP1"/>
<evidence type="ECO:0000256" key="1">
    <source>
        <dbReference type="ARBA" id="ARBA00004141"/>
    </source>
</evidence>
<protein>
    <recommendedName>
        <fullName evidence="6">Sodium/calcium exchanger membrane region domain-containing protein</fullName>
    </recommendedName>
</protein>
<feature type="transmembrane region" description="Helical" evidence="5">
    <location>
        <begin position="255"/>
        <end position="277"/>
    </location>
</feature>
<evidence type="ECO:0000256" key="3">
    <source>
        <dbReference type="ARBA" id="ARBA00022989"/>
    </source>
</evidence>
<keyword evidence="2 5" id="KW-0812">Transmembrane</keyword>
<evidence type="ECO:0000259" key="6">
    <source>
        <dbReference type="Pfam" id="PF01699"/>
    </source>
</evidence>
<feature type="domain" description="Sodium/calcium exchanger membrane region" evidence="6">
    <location>
        <begin position="192"/>
        <end position="332"/>
    </location>
</feature>
<feature type="transmembrane region" description="Helical" evidence="5">
    <location>
        <begin position="321"/>
        <end position="341"/>
    </location>
</feature>
<dbReference type="OrthoDB" id="153124at2"/>
<proteinExistence type="predicted"/>
<keyword evidence="8" id="KW-1185">Reference proteome</keyword>
<dbReference type="EMBL" id="NFZW01000020">
    <property type="protein sequence ID" value="RFA33575.1"/>
    <property type="molecule type" value="Genomic_DNA"/>
</dbReference>
<comment type="caution">
    <text evidence="7">The sequence shown here is derived from an EMBL/GenBank/DDBJ whole genome shotgun (WGS) entry which is preliminary data.</text>
</comment>
<feature type="transmembrane region" description="Helical" evidence="5">
    <location>
        <begin position="135"/>
        <end position="156"/>
    </location>
</feature>
<feature type="domain" description="Sodium/calcium exchanger membrane region" evidence="6">
    <location>
        <begin position="10"/>
        <end position="153"/>
    </location>
</feature>
<dbReference type="Gene3D" id="1.20.1420.30">
    <property type="entry name" value="NCX, central ion-binding region"/>
    <property type="match status" value="1"/>
</dbReference>
<feature type="transmembrane region" description="Helical" evidence="5">
    <location>
        <begin position="108"/>
        <end position="129"/>
    </location>
</feature>
<feature type="transmembrane region" description="Helical" evidence="5">
    <location>
        <begin position="289"/>
        <end position="309"/>
    </location>
</feature>
<dbReference type="InterPro" id="IPR044880">
    <property type="entry name" value="NCX_ion-bd_dom_sf"/>
</dbReference>
<feature type="transmembrane region" description="Helical" evidence="5">
    <location>
        <begin position="215"/>
        <end position="234"/>
    </location>
</feature>
<gene>
    <name evidence="7" type="ORF">CAL65_17125</name>
</gene>
<evidence type="ECO:0000313" key="8">
    <source>
        <dbReference type="Proteomes" id="UP000256763"/>
    </source>
</evidence>
<accession>A0A3E0WNP1</accession>